<keyword evidence="12" id="KW-1185">Reference proteome</keyword>
<dbReference type="Proteomes" id="UP000694548">
    <property type="component" value="Chromosome sgr10"/>
</dbReference>
<dbReference type="InterPro" id="IPR045129">
    <property type="entry name" value="RNF123/RKP/RSPRY1"/>
</dbReference>
<name>A0A8C6L849_NOTFU</name>
<dbReference type="EC" id="2.3.2.27" evidence="2"/>
<keyword evidence="6" id="KW-0833">Ubl conjugation pathway</keyword>
<dbReference type="Pfam" id="PF13920">
    <property type="entry name" value="zf-C3HC4_3"/>
    <property type="match status" value="1"/>
</dbReference>
<dbReference type="GeneTree" id="ENSGT00940000155781"/>
<reference evidence="11" key="2">
    <citation type="submission" date="2025-08" db="UniProtKB">
        <authorList>
            <consortium name="Ensembl"/>
        </authorList>
    </citation>
    <scope>IDENTIFICATION</scope>
</reference>
<gene>
    <name evidence="11" type="primary">RNF123</name>
    <name evidence="11" type="synonym">LOC107384847</name>
</gene>
<evidence type="ECO:0000256" key="4">
    <source>
        <dbReference type="ARBA" id="ARBA00022723"/>
    </source>
</evidence>
<evidence type="ECO:0000313" key="12">
    <source>
        <dbReference type="Proteomes" id="UP000694548"/>
    </source>
</evidence>
<dbReference type="PANTHER" id="PTHR13363">
    <property type="entry name" value="RING FINGER AND SRY DOMAIN-CONTAINING"/>
    <property type="match status" value="1"/>
</dbReference>
<evidence type="ECO:0000256" key="2">
    <source>
        <dbReference type="ARBA" id="ARBA00012483"/>
    </source>
</evidence>
<dbReference type="GO" id="GO:0008270">
    <property type="term" value="F:zinc ion binding"/>
    <property type="evidence" value="ECO:0007669"/>
    <property type="project" value="UniProtKB-KW"/>
</dbReference>
<evidence type="ECO:0000256" key="7">
    <source>
        <dbReference type="ARBA" id="ARBA00022833"/>
    </source>
</evidence>
<dbReference type="PROSITE" id="PS50089">
    <property type="entry name" value="ZF_RING_2"/>
    <property type="match status" value="1"/>
</dbReference>
<reference evidence="11" key="1">
    <citation type="submission" date="2014-08" db="EMBL/GenBank/DDBJ databases">
        <authorList>
            <person name="Senf B."/>
            <person name="Petzold A."/>
            <person name="Downie B.R."/>
            <person name="Koch P."/>
            <person name="Platzer M."/>
        </authorList>
    </citation>
    <scope>NUCLEOTIDE SEQUENCE [LARGE SCALE GENOMIC DNA]</scope>
    <source>
        <strain evidence="11">GRZ</strain>
    </source>
</reference>
<dbReference type="Pfam" id="PF25576">
    <property type="entry name" value="TPR_RNF123"/>
    <property type="match status" value="1"/>
</dbReference>
<dbReference type="InterPro" id="IPR043136">
    <property type="entry name" value="B30.2/SPRY_sf"/>
</dbReference>
<dbReference type="InterPro" id="IPR057987">
    <property type="entry name" value="TPR_RNF123/RKP"/>
</dbReference>
<dbReference type="SUPFAM" id="SSF49899">
    <property type="entry name" value="Concanavalin A-like lectins/glucanases"/>
    <property type="match status" value="1"/>
</dbReference>
<dbReference type="GO" id="GO:0061630">
    <property type="term" value="F:ubiquitin protein ligase activity"/>
    <property type="evidence" value="ECO:0007669"/>
    <property type="project" value="UniProtKB-EC"/>
</dbReference>
<evidence type="ECO:0000256" key="3">
    <source>
        <dbReference type="ARBA" id="ARBA00022679"/>
    </source>
</evidence>
<dbReference type="GO" id="GO:0051603">
    <property type="term" value="P:proteolysis involved in protein catabolic process"/>
    <property type="evidence" value="ECO:0007669"/>
    <property type="project" value="TreeGrafter"/>
</dbReference>
<comment type="catalytic activity">
    <reaction evidence="1">
        <text>S-ubiquitinyl-[E2 ubiquitin-conjugating enzyme]-L-cysteine + [acceptor protein]-L-lysine = [E2 ubiquitin-conjugating enzyme]-L-cysteine + N(6)-ubiquitinyl-[acceptor protein]-L-lysine.</text>
        <dbReference type="EC" id="2.3.2.27"/>
    </reaction>
</comment>
<reference evidence="11" key="3">
    <citation type="submission" date="2025-09" db="UniProtKB">
        <authorList>
            <consortium name="Ensembl"/>
        </authorList>
    </citation>
    <scope>IDENTIFICATION</scope>
</reference>
<dbReference type="InterPro" id="IPR001841">
    <property type="entry name" value="Znf_RING"/>
</dbReference>
<evidence type="ECO:0000256" key="5">
    <source>
        <dbReference type="ARBA" id="ARBA00022771"/>
    </source>
</evidence>
<organism evidence="11 12">
    <name type="scientific">Nothobranchius furzeri</name>
    <name type="common">Turquoise killifish</name>
    <dbReference type="NCBI Taxonomy" id="105023"/>
    <lineage>
        <taxon>Eukaryota</taxon>
        <taxon>Metazoa</taxon>
        <taxon>Chordata</taxon>
        <taxon>Craniata</taxon>
        <taxon>Vertebrata</taxon>
        <taxon>Euteleostomi</taxon>
        <taxon>Actinopterygii</taxon>
        <taxon>Neopterygii</taxon>
        <taxon>Teleostei</taxon>
        <taxon>Neoteleostei</taxon>
        <taxon>Acanthomorphata</taxon>
        <taxon>Ovalentaria</taxon>
        <taxon>Atherinomorphae</taxon>
        <taxon>Cyprinodontiformes</taxon>
        <taxon>Nothobranchiidae</taxon>
        <taxon>Nothobranchius</taxon>
    </lineage>
</organism>
<dbReference type="Gene3D" id="3.30.40.10">
    <property type="entry name" value="Zinc/RING finger domain, C3HC4 (zinc finger)"/>
    <property type="match status" value="1"/>
</dbReference>
<dbReference type="SUPFAM" id="SSF57850">
    <property type="entry name" value="RING/U-box"/>
    <property type="match status" value="1"/>
</dbReference>
<accession>A0A8C6L849</accession>
<dbReference type="PANTHER" id="PTHR13363:SF5">
    <property type="entry name" value="E3 UBIQUITIN-PROTEIN LIGASE RNF123"/>
    <property type="match status" value="1"/>
</dbReference>
<keyword evidence="7" id="KW-0862">Zinc</keyword>
<dbReference type="InterPro" id="IPR013320">
    <property type="entry name" value="ConA-like_dom_sf"/>
</dbReference>
<evidence type="ECO:0000256" key="1">
    <source>
        <dbReference type="ARBA" id="ARBA00000900"/>
    </source>
</evidence>
<evidence type="ECO:0000256" key="8">
    <source>
        <dbReference type="PROSITE-ProRule" id="PRU00175"/>
    </source>
</evidence>
<keyword evidence="3" id="KW-0808">Transferase</keyword>
<evidence type="ECO:0000259" key="10">
    <source>
        <dbReference type="PROSITE" id="PS50089"/>
    </source>
</evidence>
<dbReference type="InterPro" id="IPR013083">
    <property type="entry name" value="Znf_RING/FYVE/PHD"/>
</dbReference>
<proteinExistence type="predicted"/>
<evidence type="ECO:0000256" key="9">
    <source>
        <dbReference type="SAM" id="MobiDB-lite"/>
    </source>
</evidence>
<dbReference type="GO" id="GO:0016567">
    <property type="term" value="P:protein ubiquitination"/>
    <property type="evidence" value="ECO:0007669"/>
    <property type="project" value="UniProtKB-ARBA"/>
</dbReference>
<dbReference type="FunFam" id="3.30.40.10:FF:000133">
    <property type="entry name" value="E3 ubiquitin-protein ligase RNF123"/>
    <property type="match status" value="1"/>
</dbReference>
<dbReference type="Gene3D" id="2.60.120.920">
    <property type="match status" value="2"/>
</dbReference>
<evidence type="ECO:0000313" key="11">
    <source>
        <dbReference type="Ensembl" id="ENSNFUP00015013658.1"/>
    </source>
</evidence>
<dbReference type="CDD" id="cd16541">
    <property type="entry name" value="RING-HC_RNF123"/>
    <property type="match status" value="1"/>
</dbReference>
<feature type="region of interest" description="Disordered" evidence="9">
    <location>
        <begin position="619"/>
        <end position="638"/>
    </location>
</feature>
<dbReference type="AlphaFoldDB" id="A0A8C6L849"/>
<keyword evidence="5 8" id="KW-0863">Zinc-finger</keyword>
<evidence type="ECO:0000256" key="6">
    <source>
        <dbReference type="ARBA" id="ARBA00022786"/>
    </source>
</evidence>
<feature type="domain" description="RING-type" evidence="10">
    <location>
        <begin position="1150"/>
        <end position="1188"/>
    </location>
</feature>
<keyword evidence="4" id="KW-0479">Metal-binding</keyword>
<dbReference type="SMART" id="SM00184">
    <property type="entry name" value="RING"/>
    <property type="match status" value="1"/>
</dbReference>
<protein>
    <recommendedName>
        <fullName evidence="2">RING-type E3 ubiquitin transferase</fullName>
        <ecNumber evidence="2">2.3.2.27</ecNumber>
    </recommendedName>
</protein>
<dbReference type="GO" id="GO:0005737">
    <property type="term" value="C:cytoplasm"/>
    <property type="evidence" value="ECO:0007669"/>
    <property type="project" value="TreeGrafter"/>
</dbReference>
<sequence>MCFLFICRKPLGLQDLNAHLEKLLSEGETPEENQPVEGRLGPQPVVLDHTSGFEGLLFVDDDLLGVIGHSNFSSIRATTCVYKGKWAYEVLISSQGLMQIGWCTLNCRFNQENQGETTQTYQFNNKDQSLCSTCRNGQSLGTAFTNIKMGPGVAYFPAISLSFKESVAFNFGSRPLRYPSWYLPLQDPPTADLMKAHKLLGYIKNVLSTSIDTEEEKLVEKDCAVWKLHGDPTVLVTVAHIFNHFAPLMCKVYLVEDVLMNFLLGILEGGGSVDEHPLIQQLLDLFWLLMEDHEVNECLKLLMMSLLRAYRFSPIIPDLGFQIHYLRLTTAILRHERSRKYLLNNVLYPSVFVFFYIKTPLRVKEAGLEELIPTTWWPTHFDKERLPEAEEEDRRSDFLGCKVLASLVSSSVVEELQVQILRLLLNNKDKTTGEASRYIFLNKFRKFLQENASNRGHPTALCPPEYMVCFLHRLITAIRTSWDEGSRKCPDAYVPPQLFYNGKVDYFDLQRLGGLLSHLKKTLKDDLASKANVIIDPAEIQTTSMDDLDEDEEIGAAQRPLGAAAIGGALARPSWLSSPTLGRANRFLSTAAVSLMTPRRPLSQPEKVKVRTLAVEQRTEDDIEGSHGNDGLLLGRPLEEPDKPIADKSLLEIIDGIVMMYNLSVHQQLGKMVVVADEVHEYAVALKDTEEKIARCPARRSDIMEELQKSQKVFAEKLNHLSRRLAWINATIYSKEKMLDVYWLLCVCIRTIEHADGTGSLFAFTPEFYLNVAMNAYSALKNYFSPSNSMEELPGYEDTLTQLATILAKHFADPRIVGTDIKDSLMQALASYVCYPQSLRAVERIPEEQRVAMMRNLLAPYEQRPWAQTNWILVRLWRGCGFGYRYTRLPHLLKTKPEDANLPSLQKPCPSLLLQRHMAELLRMDKDMAASFLNSVLNQLNWAFSEFIGMIQEIQQAAERPERNFVDTRQLKVCATCFDLSVSLLRVLEMTVTLVPDIFLDWSRPSAELLLRRLAQLLNQVLNRVTAEKNLFDRVVNLRLPGLESVDHYPILVAVTGILVNVLLFLSPCRTSRAASVLLSDPCFQLHSIQHLLGEPGDSSRPLRKSFFLPTDTDYISEEEKQKVEVMLAFLTEESKQAAASTPTSEEDLCPICYAHSISAIFKPCSHKSCKACINQHLMNSKDCFFCKATITGVEDYNKTESW</sequence>
<dbReference type="Ensembl" id="ENSNFUT00015014345.1">
    <property type="protein sequence ID" value="ENSNFUP00015013658.1"/>
    <property type="gene ID" value="ENSNFUG00015006669.1"/>
</dbReference>